<reference evidence="1 2" key="1">
    <citation type="submission" date="2024-01" db="EMBL/GenBank/DDBJ databases">
        <title>A draft genome for a cacao thread blight-causing isolate of Paramarasmius palmivorus.</title>
        <authorList>
            <person name="Baruah I.K."/>
            <person name="Bukari Y."/>
            <person name="Amoako-Attah I."/>
            <person name="Meinhardt L.W."/>
            <person name="Bailey B.A."/>
            <person name="Cohen S.P."/>
        </authorList>
    </citation>
    <scope>NUCLEOTIDE SEQUENCE [LARGE SCALE GENOMIC DNA]</scope>
    <source>
        <strain evidence="1 2">GH-12</strain>
    </source>
</reference>
<keyword evidence="2" id="KW-1185">Reference proteome</keyword>
<dbReference type="Proteomes" id="UP001383192">
    <property type="component" value="Unassembled WGS sequence"/>
</dbReference>
<accession>A0AAW0AY73</accession>
<evidence type="ECO:0000313" key="1">
    <source>
        <dbReference type="EMBL" id="KAK7018085.1"/>
    </source>
</evidence>
<organism evidence="1 2">
    <name type="scientific">Paramarasmius palmivorus</name>
    <dbReference type="NCBI Taxonomy" id="297713"/>
    <lineage>
        <taxon>Eukaryota</taxon>
        <taxon>Fungi</taxon>
        <taxon>Dikarya</taxon>
        <taxon>Basidiomycota</taxon>
        <taxon>Agaricomycotina</taxon>
        <taxon>Agaricomycetes</taxon>
        <taxon>Agaricomycetidae</taxon>
        <taxon>Agaricales</taxon>
        <taxon>Marasmiineae</taxon>
        <taxon>Marasmiaceae</taxon>
        <taxon>Paramarasmius</taxon>
    </lineage>
</organism>
<dbReference type="AlphaFoldDB" id="A0AAW0AY73"/>
<gene>
    <name evidence="1" type="ORF">VNI00_018404</name>
</gene>
<comment type="caution">
    <text evidence="1">The sequence shown here is derived from an EMBL/GenBank/DDBJ whole genome shotgun (WGS) entry which is preliminary data.</text>
</comment>
<proteinExistence type="predicted"/>
<sequence length="171" mass="20011">MGKYDTYAVYSGYTMPPDKFIEFVESLPLKVKWKRRDGDRLAMCVSNYLSWRRRLTREEMLMTPVARFHYKPKDPGVNRPLIECVEGIFMSVRGVRYRSPQQLERTEENRRLWEENDMDRAKLERFIQLVQKKGGSLDTTGSQFGAIKSILIDVSNTALLMFFGIFAEIVP</sequence>
<protein>
    <submittedName>
        <fullName evidence="1">Uncharacterized protein</fullName>
    </submittedName>
</protein>
<name>A0AAW0AY73_9AGAR</name>
<evidence type="ECO:0000313" key="2">
    <source>
        <dbReference type="Proteomes" id="UP001383192"/>
    </source>
</evidence>
<dbReference type="EMBL" id="JAYKXP010000231">
    <property type="protein sequence ID" value="KAK7018085.1"/>
    <property type="molecule type" value="Genomic_DNA"/>
</dbReference>